<keyword evidence="5 9" id="KW-0297">G-protein coupled receptor</keyword>
<comment type="caution">
    <text evidence="13">The sequence shown here is derived from an EMBL/GenBank/DDBJ whole genome shotgun (WGS) entry which is preliminary data.</text>
</comment>
<dbReference type="GO" id="GO:0005886">
    <property type="term" value="C:plasma membrane"/>
    <property type="evidence" value="ECO:0007669"/>
    <property type="project" value="UniProtKB-SubCell"/>
</dbReference>
<dbReference type="SUPFAM" id="SSF81321">
    <property type="entry name" value="Family A G protein-coupled receptor-like"/>
    <property type="match status" value="1"/>
</dbReference>
<protein>
    <submittedName>
        <fullName evidence="13">C3a anaphylatoxin chemotactic receptor</fullName>
    </submittedName>
</protein>
<dbReference type="Proteomes" id="UP001152320">
    <property type="component" value="Chromosome 17"/>
</dbReference>
<evidence type="ECO:0000259" key="12">
    <source>
        <dbReference type="PROSITE" id="PS50262"/>
    </source>
</evidence>
<dbReference type="EMBL" id="JAIZAY010000017">
    <property type="protein sequence ID" value="KAJ8025535.1"/>
    <property type="molecule type" value="Genomic_DNA"/>
</dbReference>
<keyword evidence="14" id="KW-1185">Reference proteome</keyword>
<reference evidence="13" key="1">
    <citation type="submission" date="2021-10" db="EMBL/GenBank/DDBJ databases">
        <title>Tropical sea cucumber genome reveals ecological adaptation and Cuvierian tubules defense mechanism.</title>
        <authorList>
            <person name="Chen T."/>
        </authorList>
    </citation>
    <scope>NUCLEOTIDE SEQUENCE</scope>
    <source>
        <strain evidence="13">Nanhai2018</strain>
        <tissue evidence="13">Muscle</tissue>
    </source>
</reference>
<dbReference type="PANTHER" id="PTHR22752">
    <property type="entry name" value="G PROTEIN-COUPLED RECEPTOR"/>
    <property type="match status" value="1"/>
</dbReference>
<gene>
    <name evidence="13" type="ORF">HOLleu_33122</name>
</gene>
<dbReference type="AlphaFoldDB" id="A0A9Q1BGD3"/>
<evidence type="ECO:0000256" key="7">
    <source>
        <dbReference type="ARBA" id="ARBA00023170"/>
    </source>
</evidence>
<dbReference type="Pfam" id="PF00001">
    <property type="entry name" value="7tm_1"/>
    <property type="match status" value="1"/>
</dbReference>
<dbReference type="OrthoDB" id="10070371at2759"/>
<feature type="transmembrane region" description="Helical" evidence="11">
    <location>
        <begin position="155"/>
        <end position="180"/>
    </location>
</feature>
<sequence>MVILSVGQVTHDTTVAVDSTSSLPFVGSFETVTDITSVVLLTDVVTDPGTDGFDYLSTEANLETDGTLFSSYVHFSTATLSTEYNTSTGEFNSTGAETMEALHTTEYVDTVTAEIVSRVATACLMSLFLFVTIVGNIMVLLVFKHRYRKCTPRIGFMYNFIAIMLCDGFCNMSIAWGAVLAGKWPYGMFVCQFSSFLLNTFNTLTLFALLHLTTDRFLAIKKPDWYQRNIGIVVTLTIIACTWLYTITFNVAIFAGAVPSNYYINRFVCGVSSGADLIFIIFCLILNLLLPLSAVSIFFIIIAKMATVSRNSDERLPEDEVFLRKPKLISIVKNTKLIAILIIFWCILEGPYQVIHTVYLFSKGETDVLISFSIETIATWMKFLYPALVPIFILISFVDKKKVQKLGPEHLDMVPSDEGITRSPRNEAGIRTSWASEASENTLKSSLNRSFNVPVLFPTSEGVCMRVGDDSLETVSRKEGPAIINTIDKHVREKVRKEIRLLPTPSALRNSKRNASLPDLKNLSENDKNFVVGREGYYAVDGSHEDVKRTFSPRSRSNWDRWEPEESGNGPSLFQLSLSKNTDTFEETDFHLPATPVS</sequence>
<keyword evidence="8 9" id="KW-0807">Transducer</keyword>
<dbReference type="InterPro" id="IPR017452">
    <property type="entry name" value="GPCR_Rhodpsn_7TM"/>
</dbReference>
<evidence type="ECO:0000256" key="11">
    <source>
        <dbReference type="SAM" id="Phobius"/>
    </source>
</evidence>
<evidence type="ECO:0000256" key="6">
    <source>
        <dbReference type="ARBA" id="ARBA00023136"/>
    </source>
</evidence>
<evidence type="ECO:0000256" key="1">
    <source>
        <dbReference type="ARBA" id="ARBA00004651"/>
    </source>
</evidence>
<evidence type="ECO:0000313" key="13">
    <source>
        <dbReference type="EMBL" id="KAJ8025535.1"/>
    </source>
</evidence>
<dbReference type="PROSITE" id="PS50262">
    <property type="entry name" value="G_PROTEIN_RECEP_F1_2"/>
    <property type="match status" value="1"/>
</dbReference>
<keyword evidence="2" id="KW-1003">Cell membrane</keyword>
<feature type="transmembrane region" description="Helical" evidence="11">
    <location>
        <begin position="186"/>
        <end position="210"/>
    </location>
</feature>
<dbReference type="GO" id="GO:0004930">
    <property type="term" value="F:G protein-coupled receptor activity"/>
    <property type="evidence" value="ECO:0007669"/>
    <property type="project" value="UniProtKB-KW"/>
</dbReference>
<evidence type="ECO:0000313" key="14">
    <source>
        <dbReference type="Proteomes" id="UP001152320"/>
    </source>
</evidence>
<feature type="transmembrane region" description="Helical" evidence="11">
    <location>
        <begin position="230"/>
        <end position="257"/>
    </location>
</feature>
<evidence type="ECO:0000256" key="10">
    <source>
        <dbReference type="SAM" id="MobiDB-lite"/>
    </source>
</evidence>
<comment type="subcellular location">
    <subcellularLocation>
        <location evidence="1">Cell membrane</location>
        <topology evidence="1">Multi-pass membrane protein</topology>
    </subcellularLocation>
</comment>
<comment type="similarity">
    <text evidence="9">Belongs to the G-protein coupled receptor 1 family.</text>
</comment>
<dbReference type="Gene3D" id="1.20.1070.10">
    <property type="entry name" value="Rhodopsin 7-helix transmembrane proteins"/>
    <property type="match status" value="1"/>
</dbReference>
<evidence type="ECO:0000256" key="9">
    <source>
        <dbReference type="RuleBase" id="RU000688"/>
    </source>
</evidence>
<dbReference type="PRINTS" id="PR00237">
    <property type="entry name" value="GPCRRHODOPSN"/>
</dbReference>
<evidence type="ECO:0000256" key="4">
    <source>
        <dbReference type="ARBA" id="ARBA00022989"/>
    </source>
</evidence>
<keyword evidence="7 9" id="KW-0675">Receptor</keyword>
<dbReference type="PROSITE" id="PS00237">
    <property type="entry name" value="G_PROTEIN_RECEP_F1_1"/>
    <property type="match status" value="1"/>
</dbReference>
<keyword evidence="6 11" id="KW-0472">Membrane</keyword>
<keyword evidence="4 11" id="KW-1133">Transmembrane helix</keyword>
<organism evidence="13 14">
    <name type="scientific">Holothuria leucospilota</name>
    <name type="common">Black long sea cucumber</name>
    <name type="synonym">Mertensiothuria leucospilota</name>
    <dbReference type="NCBI Taxonomy" id="206669"/>
    <lineage>
        <taxon>Eukaryota</taxon>
        <taxon>Metazoa</taxon>
        <taxon>Echinodermata</taxon>
        <taxon>Eleutherozoa</taxon>
        <taxon>Echinozoa</taxon>
        <taxon>Holothuroidea</taxon>
        <taxon>Aspidochirotacea</taxon>
        <taxon>Aspidochirotida</taxon>
        <taxon>Holothuriidae</taxon>
        <taxon>Holothuria</taxon>
    </lineage>
</organism>
<feature type="transmembrane region" description="Helical" evidence="11">
    <location>
        <begin position="337"/>
        <end position="359"/>
    </location>
</feature>
<name>A0A9Q1BGD3_HOLLE</name>
<evidence type="ECO:0000256" key="2">
    <source>
        <dbReference type="ARBA" id="ARBA00022475"/>
    </source>
</evidence>
<feature type="domain" description="G-protein coupled receptors family 1 profile" evidence="12">
    <location>
        <begin position="135"/>
        <end position="393"/>
    </location>
</feature>
<accession>A0A9Q1BGD3</accession>
<evidence type="ECO:0000256" key="5">
    <source>
        <dbReference type="ARBA" id="ARBA00023040"/>
    </source>
</evidence>
<proteinExistence type="inferred from homology"/>
<feature type="transmembrane region" description="Helical" evidence="11">
    <location>
        <begin position="379"/>
        <end position="398"/>
    </location>
</feature>
<feature type="transmembrane region" description="Helical" evidence="11">
    <location>
        <begin position="277"/>
        <end position="302"/>
    </location>
</feature>
<evidence type="ECO:0000256" key="3">
    <source>
        <dbReference type="ARBA" id="ARBA00022692"/>
    </source>
</evidence>
<feature type="transmembrane region" description="Helical" evidence="11">
    <location>
        <begin position="124"/>
        <end position="143"/>
    </location>
</feature>
<feature type="region of interest" description="Disordered" evidence="10">
    <location>
        <begin position="547"/>
        <end position="576"/>
    </location>
</feature>
<dbReference type="CDD" id="cd00637">
    <property type="entry name" value="7tm_classA_rhodopsin-like"/>
    <property type="match status" value="1"/>
</dbReference>
<dbReference type="InterPro" id="IPR000276">
    <property type="entry name" value="GPCR_Rhodpsn"/>
</dbReference>
<evidence type="ECO:0000256" key="8">
    <source>
        <dbReference type="ARBA" id="ARBA00023224"/>
    </source>
</evidence>
<keyword evidence="3 9" id="KW-0812">Transmembrane</keyword>